<proteinExistence type="predicted"/>
<gene>
    <name evidence="2" type="ORF">E2C01_082285</name>
</gene>
<dbReference type="EMBL" id="VSRR010074467">
    <property type="protein sequence ID" value="MPC87423.1"/>
    <property type="molecule type" value="Genomic_DNA"/>
</dbReference>
<reference evidence="2 3" key="1">
    <citation type="submission" date="2019-05" db="EMBL/GenBank/DDBJ databases">
        <title>Another draft genome of Portunus trituberculatus and its Hox gene families provides insights of decapod evolution.</title>
        <authorList>
            <person name="Jeong J.-H."/>
            <person name="Song I."/>
            <person name="Kim S."/>
            <person name="Choi T."/>
            <person name="Kim D."/>
            <person name="Ryu S."/>
            <person name="Kim W."/>
        </authorList>
    </citation>
    <scope>NUCLEOTIDE SEQUENCE [LARGE SCALE GENOMIC DNA]</scope>
    <source>
        <tissue evidence="2">Muscle</tissue>
    </source>
</reference>
<comment type="caution">
    <text evidence="2">The sequence shown here is derived from an EMBL/GenBank/DDBJ whole genome shotgun (WGS) entry which is preliminary data.</text>
</comment>
<evidence type="ECO:0000256" key="1">
    <source>
        <dbReference type="SAM" id="MobiDB-lite"/>
    </source>
</evidence>
<feature type="region of interest" description="Disordered" evidence="1">
    <location>
        <begin position="19"/>
        <end position="53"/>
    </location>
</feature>
<organism evidence="2 3">
    <name type="scientific">Portunus trituberculatus</name>
    <name type="common">Swimming crab</name>
    <name type="synonym">Neptunus trituberculatus</name>
    <dbReference type="NCBI Taxonomy" id="210409"/>
    <lineage>
        <taxon>Eukaryota</taxon>
        <taxon>Metazoa</taxon>
        <taxon>Ecdysozoa</taxon>
        <taxon>Arthropoda</taxon>
        <taxon>Crustacea</taxon>
        <taxon>Multicrustacea</taxon>
        <taxon>Malacostraca</taxon>
        <taxon>Eumalacostraca</taxon>
        <taxon>Eucarida</taxon>
        <taxon>Decapoda</taxon>
        <taxon>Pleocyemata</taxon>
        <taxon>Brachyura</taxon>
        <taxon>Eubrachyura</taxon>
        <taxon>Portunoidea</taxon>
        <taxon>Portunidae</taxon>
        <taxon>Portuninae</taxon>
        <taxon>Portunus</taxon>
    </lineage>
</organism>
<evidence type="ECO:0000313" key="3">
    <source>
        <dbReference type="Proteomes" id="UP000324222"/>
    </source>
</evidence>
<dbReference type="Proteomes" id="UP000324222">
    <property type="component" value="Unassembled WGS sequence"/>
</dbReference>
<keyword evidence="3" id="KW-1185">Reference proteome</keyword>
<sequence>MGVLLQAEATAKLVLISTSHPGLPRSLSPPHIPMAVPRGLPSPHTTTTTTPPTLHVTHPPFFCVLTTC</sequence>
<feature type="compositionally biased region" description="Low complexity" evidence="1">
    <location>
        <begin position="41"/>
        <end position="53"/>
    </location>
</feature>
<dbReference type="AlphaFoldDB" id="A0A5B7IYT3"/>
<accession>A0A5B7IYT3</accession>
<protein>
    <submittedName>
        <fullName evidence="2">Uncharacterized protein</fullName>
    </submittedName>
</protein>
<name>A0A5B7IYT3_PORTR</name>
<evidence type="ECO:0000313" key="2">
    <source>
        <dbReference type="EMBL" id="MPC87423.1"/>
    </source>
</evidence>